<dbReference type="Proteomes" id="UP000555564">
    <property type="component" value="Unassembled WGS sequence"/>
</dbReference>
<evidence type="ECO:0000313" key="1">
    <source>
        <dbReference type="EMBL" id="MBB6474954.1"/>
    </source>
</evidence>
<dbReference type="SUPFAM" id="SSF52540">
    <property type="entry name" value="P-loop containing nucleoside triphosphate hydrolases"/>
    <property type="match status" value="1"/>
</dbReference>
<organism evidence="1 2">
    <name type="scientific">Sphaerisporangium rubeum</name>
    <dbReference type="NCBI Taxonomy" id="321317"/>
    <lineage>
        <taxon>Bacteria</taxon>
        <taxon>Bacillati</taxon>
        <taxon>Actinomycetota</taxon>
        <taxon>Actinomycetes</taxon>
        <taxon>Streptosporangiales</taxon>
        <taxon>Streptosporangiaceae</taxon>
        <taxon>Sphaerisporangium</taxon>
    </lineage>
</organism>
<dbReference type="RefSeq" id="WP_184983908.1">
    <property type="nucleotide sequence ID" value="NZ_BAAALO010000002.1"/>
</dbReference>
<protein>
    <recommendedName>
        <fullName evidence="3">AAA+ ATPase domain-containing protein</fullName>
    </recommendedName>
</protein>
<comment type="caution">
    <text evidence="1">The sequence shown here is derived from an EMBL/GenBank/DDBJ whole genome shotgun (WGS) entry which is preliminary data.</text>
</comment>
<dbReference type="Gene3D" id="3.40.50.300">
    <property type="entry name" value="P-loop containing nucleotide triphosphate hydrolases"/>
    <property type="match status" value="1"/>
</dbReference>
<sequence>MADDTRERVRCPVCLDSFVWASDGSNLFELDPDRLEYRPIDLAGLRDPHKREVRLRSAFLLCPNPSGDVEPHYLPVLYGRYRRPLVIGLVGGSRTGKTHLLAAMLGEIERGGLGGHGLTAVPLDMIRHGRFYRNFVQPLYRGQRLGFTPPTDMPEFVDALIVSRTGETGGHPVAFFDISGEQLAKIGKGERFLAAADGLIFVVDPEQALRLPGLADDTGELGDPAFSNVLNQLHRQDTLLDVPAVVVVSKSDRLRFLHPADRWLAAATPGHLDAELLRMESRDVYAFLHQHGAQGWLLPAARCRRATLHFASATGGRSTDQRFPRGVRPQRVLNPLIAMLAMTGVITGAEAKEVGR</sequence>
<name>A0A7X0IHV3_9ACTN</name>
<gene>
    <name evidence="1" type="ORF">BJ992_004385</name>
</gene>
<dbReference type="AlphaFoldDB" id="A0A7X0IHV3"/>
<keyword evidence="2" id="KW-1185">Reference proteome</keyword>
<dbReference type="InterPro" id="IPR027417">
    <property type="entry name" value="P-loop_NTPase"/>
</dbReference>
<dbReference type="EMBL" id="JACHIU010000001">
    <property type="protein sequence ID" value="MBB6474954.1"/>
    <property type="molecule type" value="Genomic_DNA"/>
</dbReference>
<evidence type="ECO:0000313" key="2">
    <source>
        <dbReference type="Proteomes" id="UP000555564"/>
    </source>
</evidence>
<accession>A0A7X0IHV3</accession>
<reference evidence="1 2" key="1">
    <citation type="submission" date="2020-08" db="EMBL/GenBank/DDBJ databases">
        <title>Sequencing the genomes of 1000 actinobacteria strains.</title>
        <authorList>
            <person name="Klenk H.-P."/>
        </authorList>
    </citation>
    <scope>NUCLEOTIDE SEQUENCE [LARGE SCALE GENOMIC DNA]</scope>
    <source>
        <strain evidence="1 2">DSM 44936</strain>
    </source>
</reference>
<evidence type="ECO:0008006" key="3">
    <source>
        <dbReference type="Google" id="ProtNLM"/>
    </source>
</evidence>
<proteinExistence type="predicted"/>